<gene>
    <name evidence="6" type="ORF">H8L47_05905</name>
</gene>
<proteinExistence type="predicted"/>
<protein>
    <submittedName>
        <fullName evidence="6">Crp/Fnr family transcriptional regulator</fullName>
    </submittedName>
</protein>
<reference evidence="6 7" key="1">
    <citation type="submission" date="2020-08" db="EMBL/GenBank/DDBJ databases">
        <title>Novel species isolated from subtropical streams in China.</title>
        <authorList>
            <person name="Lu H."/>
        </authorList>
    </citation>
    <scope>NUCLEOTIDE SEQUENCE [LARGE SCALE GENOMIC DNA]</scope>
    <source>
        <strain evidence="6 7">NL8W</strain>
    </source>
</reference>
<dbReference type="Gene3D" id="2.60.120.10">
    <property type="entry name" value="Jelly Rolls"/>
    <property type="match status" value="1"/>
</dbReference>
<dbReference type="InterPro" id="IPR018490">
    <property type="entry name" value="cNMP-bd_dom_sf"/>
</dbReference>
<dbReference type="SMART" id="SM00100">
    <property type="entry name" value="cNMP"/>
    <property type="match status" value="1"/>
</dbReference>
<feature type="domain" description="HTH crp-type" evidence="5">
    <location>
        <begin position="149"/>
        <end position="217"/>
    </location>
</feature>
<dbReference type="SUPFAM" id="SSF51206">
    <property type="entry name" value="cAMP-binding domain-like"/>
    <property type="match status" value="1"/>
</dbReference>
<dbReference type="PROSITE" id="PS50042">
    <property type="entry name" value="CNMP_BINDING_3"/>
    <property type="match status" value="1"/>
</dbReference>
<dbReference type="Pfam" id="PF00027">
    <property type="entry name" value="cNMP_binding"/>
    <property type="match status" value="1"/>
</dbReference>
<dbReference type="Pfam" id="PF13545">
    <property type="entry name" value="HTH_Crp_2"/>
    <property type="match status" value="1"/>
</dbReference>
<name>A0ABR6Z6B5_9BURK</name>
<sequence length="230" mass="25675">MSKINLGNLLANQSLFRHISTFELESLQREVCKLELGKGLSLFRKGDHADASFILVYGLVKLGIPSSHGSDKVLELIRPGQSLGEAMLFLDEPYPFYAEALENSLLLKIPKMALLRLLDSSPVIARQMMAGLSYRLLGFIRNVERYSLQNATQRVIDYLLQTSAMQSTNDVRLELKKNLVASLLNLTPETLSRVLHQLMDEKMIRVCGSTIHIIAPTDTLKSYQGNAALS</sequence>
<keyword evidence="7" id="KW-1185">Reference proteome</keyword>
<dbReference type="SMART" id="SM00419">
    <property type="entry name" value="HTH_CRP"/>
    <property type="match status" value="1"/>
</dbReference>
<feature type="domain" description="Cyclic nucleotide-binding" evidence="4">
    <location>
        <begin position="15"/>
        <end position="135"/>
    </location>
</feature>
<dbReference type="PROSITE" id="PS51063">
    <property type="entry name" value="HTH_CRP_2"/>
    <property type="match status" value="1"/>
</dbReference>
<dbReference type="InterPro" id="IPR036390">
    <property type="entry name" value="WH_DNA-bd_sf"/>
</dbReference>
<dbReference type="PANTHER" id="PTHR24567:SF68">
    <property type="entry name" value="DNA-BINDING TRANSCRIPTIONAL DUAL REGULATOR CRP"/>
    <property type="match status" value="1"/>
</dbReference>
<evidence type="ECO:0000256" key="3">
    <source>
        <dbReference type="ARBA" id="ARBA00023163"/>
    </source>
</evidence>
<evidence type="ECO:0000313" key="7">
    <source>
        <dbReference type="Proteomes" id="UP000646911"/>
    </source>
</evidence>
<organism evidence="6 7">
    <name type="scientific">Undibacterium umbellatum</name>
    <dbReference type="NCBI Taxonomy" id="2762300"/>
    <lineage>
        <taxon>Bacteria</taxon>
        <taxon>Pseudomonadati</taxon>
        <taxon>Pseudomonadota</taxon>
        <taxon>Betaproteobacteria</taxon>
        <taxon>Burkholderiales</taxon>
        <taxon>Oxalobacteraceae</taxon>
        <taxon>Undibacterium</taxon>
    </lineage>
</organism>
<evidence type="ECO:0000256" key="1">
    <source>
        <dbReference type="ARBA" id="ARBA00023015"/>
    </source>
</evidence>
<dbReference type="Proteomes" id="UP000646911">
    <property type="component" value="Unassembled WGS sequence"/>
</dbReference>
<dbReference type="InterPro" id="IPR012318">
    <property type="entry name" value="HTH_CRP"/>
</dbReference>
<evidence type="ECO:0000259" key="5">
    <source>
        <dbReference type="PROSITE" id="PS51063"/>
    </source>
</evidence>
<dbReference type="RefSeq" id="WP_186952292.1">
    <property type="nucleotide sequence ID" value="NZ_JACOFX010000002.1"/>
</dbReference>
<dbReference type="SUPFAM" id="SSF46785">
    <property type="entry name" value="Winged helix' DNA-binding domain"/>
    <property type="match status" value="1"/>
</dbReference>
<dbReference type="InterPro" id="IPR036388">
    <property type="entry name" value="WH-like_DNA-bd_sf"/>
</dbReference>
<evidence type="ECO:0000256" key="2">
    <source>
        <dbReference type="ARBA" id="ARBA00023125"/>
    </source>
</evidence>
<comment type="caution">
    <text evidence="6">The sequence shown here is derived from an EMBL/GenBank/DDBJ whole genome shotgun (WGS) entry which is preliminary data.</text>
</comment>
<dbReference type="InterPro" id="IPR050397">
    <property type="entry name" value="Env_Response_Regulators"/>
</dbReference>
<dbReference type="InterPro" id="IPR000595">
    <property type="entry name" value="cNMP-bd_dom"/>
</dbReference>
<accession>A0ABR6Z6B5</accession>
<evidence type="ECO:0000259" key="4">
    <source>
        <dbReference type="PROSITE" id="PS50042"/>
    </source>
</evidence>
<dbReference type="EMBL" id="JACOFX010000002">
    <property type="protein sequence ID" value="MBC3907091.1"/>
    <property type="molecule type" value="Genomic_DNA"/>
</dbReference>
<dbReference type="CDD" id="cd00038">
    <property type="entry name" value="CAP_ED"/>
    <property type="match status" value="1"/>
</dbReference>
<keyword evidence="1" id="KW-0805">Transcription regulation</keyword>
<dbReference type="PANTHER" id="PTHR24567">
    <property type="entry name" value="CRP FAMILY TRANSCRIPTIONAL REGULATORY PROTEIN"/>
    <property type="match status" value="1"/>
</dbReference>
<keyword evidence="2" id="KW-0238">DNA-binding</keyword>
<dbReference type="Gene3D" id="1.10.10.10">
    <property type="entry name" value="Winged helix-like DNA-binding domain superfamily/Winged helix DNA-binding domain"/>
    <property type="match status" value="1"/>
</dbReference>
<dbReference type="InterPro" id="IPR014710">
    <property type="entry name" value="RmlC-like_jellyroll"/>
</dbReference>
<keyword evidence="3" id="KW-0804">Transcription</keyword>
<evidence type="ECO:0000313" key="6">
    <source>
        <dbReference type="EMBL" id="MBC3907091.1"/>
    </source>
</evidence>